<keyword evidence="1" id="KW-0472">Membrane</keyword>
<keyword evidence="1" id="KW-1133">Transmembrane helix</keyword>
<name>A0A1I1ENB0_9LACO</name>
<proteinExistence type="predicted"/>
<dbReference type="EMBL" id="FOLI01000001">
    <property type="protein sequence ID" value="SFB88594.1"/>
    <property type="molecule type" value="Genomic_DNA"/>
</dbReference>
<dbReference type="STRING" id="283737.SAMN05660453_0559"/>
<reference evidence="2 3" key="1">
    <citation type="submission" date="2016-10" db="EMBL/GenBank/DDBJ databases">
        <authorList>
            <person name="de Groot N.N."/>
        </authorList>
    </citation>
    <scope>NUCLEOTIDE SEQUENCE [LARGE SCALE GENOMIC DNA]</scope>
    <source>
        <strain evidence="2 3">DSM 19113</strain>
    </source>
</reference>
<evidence type="ECO:0000313" key="2">
    <source>
        <dbReference type="EMBL" id="SFB88594.1"/>
    </source>
</evidence>
<keyword evidence="3" id="KW-1185">Reference proteome</keyword>
<feature type="transmembrane region" description="Helical" evidence="1">
    <location>
        <begin position="6"/>
        <end position="26"/>
    </location>
</feature>
<organism evidence="2 3">
    <name type="scientific">Fructobacillus durionis</name>
    <dbReference type="NCBI Taxonomy" id="283737"/>
    <lineage>
        <taxon>Bacteria</taxon>
        <taxon>Bacillati</taxon>
        <taxon>Bacillota</taxon>
        <taxon>Bacilli</taxon>
        <taxon>Lactobacillales</taxon>
        <taxon>Lactobacillaceae</taxon>
        <taxon>Fructobacillus</taxon>
    </lineage>
</organism>
<feature type="transmembrane region" description="Helical" evidence="1">
    <location>
        <begin position="38"/>
        <end position="59"/>
    </location>
</feature>
<evidence type="ECO:0000313" key="3">
    <source>
        <dbReference type="Proteomes" id="UP000199376"/>
    </source>
</evidence>
<dbReference type="Proteomes" id="UP000199376">
    <property type="component" value="Unassembled WGS sequence"/>
</dbReference>
<protein>
    <submittedName>
        <fullName evidence="2">Uncharacterized protein</fullName>
    </submittedName>
</protein>
<dbReference type="RefSeq" id="WP_091501822.1">
    <property type="nucleotide sequence ID" value="NZ_FOLI01000001.1"/>
</dbReference>
<sequence length="61" mass="6565">MLSLIGLGLVFIGIIVLIFGSTAPLLRLYFGDRSVISQLVWGTIIFGIGAILLIIHAAYFS</sequence>
<accession>A0A1I1ENB0</accession>
<gene>
    <name evidence="2" type="ORF">SAMN05660453_0559</name>
</gene>
<keyword evidence="1" id="KW-0812">Transmembrane</keyword>
<evidence type="ECO:0000256" key="1">
    <source>
        <dbReference type="SAM" id="Phobius"/>
    </source>
</evidence>
<dbReference type="AlphaFoldDB" id="A0A1I1ENB0"/>